<dbReference type="GeneID" id="66760820"/>
<organism evidence="1 2">
    <name type="scientific">Pseudomonas poae</name>
    <dbReference type="NCBI Taxonomy" id="200451"/>
    <lineage>
        <taxon>Bacteria</taxon>
        <taxon>Pseudomonadati</taxon>
        <taxon>Pseudomonadota</taxon>
        <taxon>Gammaproteobacteria</taxon>
        <taxon>Pseudomonadales</taxon>
        <taxon>Pseudomonadaceae</taxon>
        <taxon>Pseudomonas</taxon>
    </lineage>
</organism>
<name>A0ABY0REF7_9PSED</name>
<proteinExistence type="predicted"/>
<dbReference type="RefSeq" id="WP_141719192.1">
    <property type="nucleotide sequence ID" value="NZ_JYLI01000009.1"/>
</dbReference>
<gene>
    <name evidence="1" type="ORF">SAMN04490208_1677</name>
</gene>
<keyword evidence="2" id="KW-1185">Reference proteome</keyword>
<evidence type="ECO:0000313" key="2">
    <source>
        <dbReference type="Proteomes" id="UP000181903"/>
    </source>
</evidence>
<evidence type="ECO:0008006" key="3">
    <source>
        <dbReference type="Google" id="ProtNLM"/>
    </source>
</evidence>
<sequence length="357" mass="40211">MAKAELLIKDLKSRAGINIAQAILRAAKLPTARSWTELEAIIIQAINKNPAIYDALVAALRVQLVCDMKATSYFSIEPEKKLAVKEALLAAKIEDTSFSKAFPLSIPVEELQNDDGVLKAIHSFSDDFGVGVIFSRKRVFSISEEYSHEKFTDSMLEQFPNHDKIIAIKNYYHQTFDVVYLNYEYSVLELRADITRSDSLLQTVKQQEKSCTDLRNLTQLFLLNSLKEKVIGAPRNLFPLIKKIYTDPSGAIKKLGFSTVTGSIKTETMKGGVDLRQEPFHLNGAKAINHEMTLYEVAIIWHRIDIDSVNSKPELYVPGTHMNSVSLEPRCDFAILKGIRSNCDTNFVLKKMASFEK</sequence>
<accession>A0ABY0REF7</accession>
<dbReference type="EMBL" id="LT629706">
    <property type="protein sequence ID" value="SDN84726.1"/>
    <property type="molecule type" value="Genomic_DNA"/>
</dbReference>
<reference evidence="1 2" key="1">
    <citation type="submission" date="2016-10" db="EMBL/GenBank/DDBJ databases">
        <authorList>
            <person name="Varghese N."/>
            <person name="Submissions S."/>
        </authorList>
    </citation>
    <scope>NUCLEOTIDE SEQUENCE [LARGE SCALE GENOMIC DNA]</scope>
    <source>
        <strain evidence="1 2">BS2776</strain>
    </source>
</reference>
<evidence type="ECO:0000313" key="1">
    <source>
        <dbReference type="EMBL" id="SDN84726.1"/>
    </source>
</evidence>
<dbReference type="Proteomes" id="UP000181903">
    <property type="component" value="Chromosome I"/>
</dbReference>
<protein>
    <recommendedName>
        <fullName evidence="3">Restriction endonuclease</fullName>
    </recommendedName>
</protein>